<evidence type="ECO:0000256" key="4">
    <source>
        <dbReference type="ARBA" id="ARBA00022989"/>
    </source>
</evidence>
<feature type="transmembrane region" description="Helical" evidence="6">
    <location>
        <begin position="73"/>
        <end position="91"/>
    </location>
</feature>
<evidence type="ECO:0000313" key="8">
    <source>
        <dbReference type="EMBL" id="OYD07629.1"/>
    </source>
</evidence>
<gene>
    <name evidence="8" type="ORF">CHM34_09105</name>
</gene>
<keyword evidence="3 6" id="KW-0812">Transmembrane</keyword>
<protein>
    <recommendedName>
        <fullName evidence="7">DUF2179 domain-containing protein</fullName>
    </recommendedName>
</protein>
<dbReference type="CDD" id="cd16380">
    <property type="entry name" value="YitT_C"/>
    <property type="match status" value="1"/>
</dbReference>
<evidence type="ECO:0000256" key="1">
    <source>
        <dbReference type="ARBA" id="ARBA00004651"/>
    </source>
</evidence>
<feature type="domain" description="DUF2179" evidence="7">
    <location>
        <begin position="213"/>
        <end position="267"/>
    </location>
</feature>
<dbReference type="Pfam" id="PF02588">
    <property type="entry name" value="YitT_membrane"/>
    <property type="match status" value="1"/>
</dbReference>
<dbReference type="InterPro" id="IPR051461">
    <property type="entry name" value="UPF0750_membrane"/>
</dbReference>
<accession>A0A235B6L1</accession>
<evidence type="ECO:0000256" key="3">
    <source>
        <dbReference type="ARBA" id="ARBA00022692"/>
    </source>
</evidence>
<name>A0A235B6L1_9BACL</name>
<evidence type="ECO:0000256" key="2">
    <source>
        <dbReference type="ARBA" id="ARBA00022475"/>
    </source>
</evidence>
<evidence type="ECO:0000256" key="6">
    <source>
        <dbReference type="SAM" id="Phobius"/>
    </source>
</evidence>
<keyword evidence="2" id="KW-1003">Cell membrane</keyword>
<comment type="caution">
    <text evidence="8">The sequence shown here is derived from an EMBL/GenBank/DDBJ whole genome shotgun (WGS) entry which is preliminary data.</text>
</comment>
<dbReference type="Proteomes" id="UP000215459">
    <property type="component" value="Unassembled WGS sequence"/>
</dbReference>
<feature type="transmembrane region" description="Helical" evidence="6">
    <location>
        <begin position="141"/>
        <end position="160"/>
    </location>
</feature>
<dbReference type="Gene3D" id="3.30.70.120">
    <property type="match status" value="1"/>
</dbReference>
<feature type="transmembrane region" description="Helical" evidence="6">
    <location>
        <begin position="103"/>
        <end position="121"/>
    </location>
</feature>
<dbReference type="Pfam" id="PF10035">
    <property type="entry name" value="DUF2179"/>
    <property type="match status" value="1"/>
</dbReference>
<dbReference type="RefSeq" id="WP_094264300.1">
    <property type="nucleotide sequence ID" value="NZ_NOWF01000005.1"/>
</dbReference>
<keyword evidence="5 6" id="KW-0472">Membrane</keyword>
<comment type="subcellular location">
    <subcellularLocation>
        <location evidence="1">Cell membrane</location>
        <topology evidence="1">Multi-pass membrane protein</topology>
    </subcellularLocation>
</comment>
<dbReference type="EMBL" id="NOWF01000005">
    <property type="protein sequence ID" value="OYD07629.1"/>
    <property type="molecule type" value="Genomic_DNA"/>
</dbReference>
<keyword evidence="4 6" id="KW-1133">Transmembrane helix</keyword>
<dbReference type="InterPro" id="IPR019264">
    <property type="entry name" value="DUF2179"/>
</dbReference>
<evidence type="ECO:0000259" key="7">
    <source>
        <dbReference type="Pfam" id="PF10035"/>
    </source>
</evidence>
<dbReference type="PANTHER" id="PTHR33545">
    <property type="entry name" value="UPF0750 MEMBRANE PROTEIN YITT-RELATED"/>
    <property type="match status" value="1"/>
</dbReference>
<dbReference type="OrthoDB" id="2417289at2"/>
<feature type="transmembrane region" description="Helical" evidence="6">
    <location>
        <begin position="38"/>
        <end position="66"/>
    </location>
</feature>
<sequence>MYGFLRIVNIFFSSVLIALSFNMFLLPQKILTGGVSGVAMILGLVTPLNTGTIIFILNLPLLILGLLKLGKQYIAYSIFSVVVTSVAMQFIPVKGISDDPILSSIFGGVLVGIGTGFIFRAGGSTGGFDIIGMILTLRKEFPLGGLIFAMNAIVVFISGFVFDWELALYTMISIFATGKVVDAIHTRHVKLTVMIITVKGEAVRQKLLASLVRGITVLDGEGGYTKEKRKVLITVISRYELSQVKRMVSEIDPHSFVNITETVDVMGTFRRS</sequence>
<feature type="transmembrane region" description="Helical" evidence="6">
    <location>
        <begin position="7"/>
        <end position="26"/>
    </location>
</feature>
<organism evidence="8 9">
    <name type="scientific">Paludifilum halophilum</name>
    <dbReference type="NCBI Taxonomy" id="1642702"/>
    <lineage>
        <taxon>Bacteria</taxon>
        <taxon>Bacillati</taxon>
        <taxon>Bacillota</taxon>
        <taxon>Bacilli</taxon>
        <taxon>Bacillales</taxon>
        <taxon>Thermoactinomycetaceae</taxon>
        <taxon>Paludifilum</taxon>
    </lineage>
</organism>
<evidence type="ECO:0000313" key="9">
    <source>
        <dbReference type="Proteomes" id="UP000215459"/>
    </source>
</evidence>
<dbReference type="GO" id="GO:0005886">
    <property type="term" value="C:plasma membrane"/>
    <property type="evidence" value="ECO:0007669"/>
    <property type="project" value="UniProtKB-SubCell"/>
</dbReference>
<dbReference type="InterPro" id="IPR003740">
    <property type="entry name" value="YitT"/>
</dbReference>
<keyword evidence="9" id="KW-1185">Reference proteome</keyword>
<dbReference type="PANTHER" id="PTHR33545:SF5">
    <property type="entry name" value="UPF0750 MEMBRANE PROTEIN YITT"/>
    <property type="match status" value="1"/>
</dbReference>
<proteinExistence type="predicted"/>
<reference evidence="8 9" key="1">
    <citation type="submission" date="2017-07" db="EMBL/GenBank/DDBJ databases">
        <title>The genome sequence of Paludifilum halophilum highlights mechanisms for microbial adaptation to high salt environemnts.</title>
        <authorList>
            <person name="Belbahri L."/>
        </authorList>
    </citation>
    <scope>NUCLEOTIDE SEQUENCE [LARGE SCALE GENOMIC DNA]</scope>
    <source>
        <strain evidence="8 9">DSM 102817</strain>
    </source>
</reference>
<dbReference type="PIRSF" id="PIRSF006483">
    <property type="entry name" value="Membrane_protein_YitT"/>
    <property type="match status" value="1"/>
</dbReference>
<evidence type="ECO:0000256" key="5">
    <source>
        <dbReference type="ARBA" id="ARBA00023136"/>
    </source>
</evidence>
<dbReference type="InterPro" id="IPR015867">
    <property type="entry name" value="N-reg_PII/ATP_PRibTrfase_C"/>
</dbReference>
<dbReference type="AlphaFoldDB" id="A0A235B6L1"/>